<dbReference type="Gene3D" id="1.10.150.240">
    <property type="entry name" value="Putative phosphatase, domain 2"/>
    <property type="match status" value="1"/>
</dbReference>
<accession>A0A512BIL0</accession>
<proteinExistence type="predicted"/>
<dbReference type="AlphaFoldDB" id="A0A512BIL0"/>
<gene>
    <name evidence="1" type="primary">ybbC</name>
    <name evidence="1" type="ORF">SAE01_43000</name>
</gene>
<dbReference type="Pfam" id="PF00702">
    <property type="entry name" value="Hydrolase"/>
    <property type="match status" value="1"/>
</dbReference>
<comment type="caution">
    <text evidence="1">The sequence shown here is derived from an EMBL/GenBank/DDBJ whole genome shotgun (WGS) entry which is preliminary data.</text>
</comment>
<dbReference type="PANTHER" id="PTHR43611">
    <property type="entry name" value="ALPHA-D-GLUCOSE 1-PHOSPHATE PHOSPHATASE"/>
    <property type="match status" value="1"/>
</dbReference>
<evidence type="ECO:0000313" key="1">
    <source>
        <dbReference type="EMBL" id="GEO11804.1"/>
    </source>
</evidence>
<name>A0A512BIL0_9BACT</name>
<dbReference type="RefSeq" id="WP_147205916.1">
    <property type="nucleotide sequence ID" value="NZ_BJYT01000029.1"/>
</dbReference>
<dbReference type="InterPro" id="IPR006439">
    <property type="entry name" value="HAD-SF_hydro_IA"/>
</dbReference>
<dbReference type="EMBL" id="BJYT01000029">
    <property type="protein sequence ID" value="GEO11804.1"/>
    <property type="molecule type" value="Genomic_DNA"/>
</dbReference>
<dbReference type="Proteomes" id="UP000321513">
    <property type="component" value="Unassembled WGS sequence"/>
</dbReference>
<organism evidence="1 2">
    <name type="scientific">Segetibacter aerophilus</name>
    <dbReference type="NCBI Taxonomy" id="670293"/>
    <lineage>
        <taxon>Bacteria</taxon>
        <taxon>Pseudomonadati</taxon>
        <taxon>Bacteroidota</taxon>
        <taxon>Chitinophagia</taxon>
        <taxon>Chitinophagales</taxon>
        <taxon>Chitinophagaceae</taxon>
        <taxon>Segetibacter</taxon>
    </lineage>
</organism>
<dbReference type="SFLD" id="SFLDG01129">
    <property type="entry name" value="C1.5:_HAD__Beta-PGM__Phosphata"/>
    <property type="match status" value="1"/>
</dbReference>
<dbReference type="Gene3D" id="3.40.50.1000">
    <property type="entry name" value="HAD superfamily/HAD-like"/>
    <property type="match status" value="1"/>
</dbReference>
<dbReference type="NCBIfam" id="TIGR01509">
    <property type="entry name" value="HAD-SF-IA-v3"/>
    <property type="match status" value="1"/>
</dbReference>
<dbReference type="InterPro" id="IPR023198">
    <property type="entry name" value="PGP-like_dom2"/>
</dbReference>
<dbReference type="PANTHER" id="PTHR43611:SF3">
    <property type="entry name" value="FLAVIN MONONUCLEOTIDE HYDROLASE 1, CHLOROPLATIC"/>
    <property type="match status" value="1"/>
</dbReference>
<dbReference type="SFLD" id="SFLDS00003">
    <property type="entry name" value="Haloacid_Dehalogenase"/>
    <property type="match status" value="1"/>
</dbReference>
<dbReference type="GO" id="GO:0016787">
    <property type="term" value="F:hydrolase activity"/>
    <property type="evidence" value="ECO:0007669"/>
    <property type="project" value="UniProtKB-KW"/>
</dbReference>
<dbReference type="InterPro" id="IPR036412">
    <property type="entry name" value="HAD-like_sf"/>
</dbReference>
<sequence>MTKIKNIIFDLGGVFIDIDFKATENAFVSLGVTNFNDYYTQHTASTLFEDLETGKVSPEQFYERFRQETGTSLTDAEIQSAWNAMLGRFPVKRLTWLEEIGFRYKIYLYSNTNIIHYHAFQKIYQECTGKENFDDYFIKAHYSHDLGLRKPYPDSFKKLLALENLVAEETLFIDDSYKNIEGAKEAGLETILLLPPKTVLDLDL</sequence>
<keyword evidence="2" id="KW-1185">Reference proteome</keyword>
<dbReference type="OrthoDB" id="9797415at2"/>
<dbReference type="SUPFAM" id="SSF56784">
    <property type="entry name" value="HAD-like"/>
    <property type="match status" value="1"/>
</dbReference>
<dbReference type="InterPro" id="IPR023214">
    <property type="entry name" value="HAD_sf"/>
</dbReference>
<reference evidence="1 2" key="1">
    <citation type="submission" date="2019-07" db="EMBL/GenBank/DDBJ databases">
        <title>Whole genome shotgun sequence of Segetibacter aerophilus NBRC 106135.</title>
        <authorList>
            <person name="Hosoyama A."/>
            <person name="Uohara A."/>
            <person name="Ohji S."/>
            <person name="Ichikawa N."/>
        </authorList>
    </citation>
    <scope>NUCLEOTIDE SEQUENCE [LARGE SCALE GENOMIC DNA]</scope>
    <source>
        <strain evidence="1 2">NBRC 106135</strain>
    </source>
</reference>
<keyword evidence="1" id="KW-0378">Hydrolase</keyword>
<protein>
    <submittedName>
        <fullName evidence="1">Hydrolase</fullName>
    </submittedName>
</protein>
<evidence type="ECO:0000313" key="2">
    <source>
        <dbReference type="Proteomes" id="UP000321513"/>
    </source>
</evidence>
<dbReference type="CDD" id="cd02603">
    <property type="entry name" value="HAD_sEH-N_like"/>
    <property type="match status" value="1"/>
</dbReference>